<proteinExistence type="predicted"/>
<dbReference type="AlphaFoldDB" id="A0AAW3WSU8"/>
<sequence length="305" mass="34322">MRDYGKVHTSFWISDGMRQVSDDARLLALYLLTGQHTNMIGCFRLPDGYVSEDLGWPFERVSKGFDELSSNGFATRDSTSKWVLIRNFMEWNSIDNPNQGISALRLFTQVPDNTSLKPVLARVLANAISHIDSAKLKGSERVIKPFLNQEQEQEQEQNNKTPHNAQAREGDSSSDNQPFQIFDGWSPSGLSQQEYTPAELEDFVLFWSAGGQVFNQAQWEQKFARSVQRYREHAKTKKSGGSHAKQNTANTSAFEQVRARHNEWRVSQGMDPLGDDGGDLCQSLGDQERSGTLHDLGTNDFTVLG</sequence>
<name>A0AAW3WSU8_SERFO</name>
<evidence type="ECO:0000313" key="3">
    <source>
        <dbReference type="EMBL" id="MBC3214265.1"/>
    </source>
</evidence>
<protein>
    <recommendedName>
        <fullName evidence="2">DnaT DNA-binding domain-containing protein</fullName>
    </recommendedName>
</protein>
<evidence type="ECO:0000256" key="1">
    <source>
        <dbReference type="SAM" id="MobiDB-lite"/>
    </source>
</evidence>
<dbReference type="Pfam" id="PF17948">
    <property type="entry name" value="DnaT"/>
    <property type="match status" value="1"/>
</dbReference>
<gene>
    <name evidence="3" type="ORF">H8J20_19170</name>
</gene>
<feature type="domain" description="DnaT DNA-binding" evidence="2">
    <location>
        <begin position="189"/>
        <end position="237"/>
    </location>
</feature>
<dbReference type="EMBL" id="JACNYO010000022">
    <property type="protein sequence ID" value="MBC3214265.1"/>
    <property type="molecule type" value="Genomic_DNA"/>
</dbReference>
<dbReference type="RefSeq" id="WP_179252720.1">
    <property type="nucleotide sequence ID" value="NZ_JACBIV010000009.1"/>
</dbReference>
<feature type="region of interest" description="Disordered" evidence="1">
    <location>
        <begin position="286"/>
        <end position="305"/>
    </location>
</feature>
<evidence type="ECO:0000259" key="2">
    <source>
        <dbReference type="Pfam" id="PF17948"/>
    </source>
</evidence>
<feature type="region of interest" description="Disordered" evidence="1">
    <location>
        <begin position="150"/>
        <end position="190"/>
    </location>
</feature>
<comment type="caution">
    <text evidence="3">The sequence shown here is derived from an EMBL/GenBank/DDBJ whole genome shotgun (WGS) entry which is preliminary data.</text>
</comment>
<organism evidence="3 4">
    <name type="scientific">Serratia fonticola</name>
    <dbReference type="NCBI Taxonomy" id="47917"/>
    <lineage>
        <taxon>Bacteria</taxon>
        <taxon>Pseudomonadati</taxon>
        <taxon>Pseudomonadota</taxon>
        <taxon>Gammaproteobacteria</taxon>
        <taxon>Enterobacterales</taxon>
        <taxon>Yersiniaceae</taxon>
        <taxon>Serratia</taxon>
    </lineage>
</organism>
<dbReference type="Gene3D" id="1.10.8.1180">
    <property type="match status" value="1"/>
</dbReference>
<evidence type="ECO:0000313" key="4">
    <source>
        <dbReference type="Proteomes" id="UP000659084"/>
    </source>
</evidence>
<dbReference type="Proteomes" id="UP000659084">
    <property type="component" value="Unassembled WGS sequence"/>
</dbReference>
<reference evidence="3" key="1">
    <citation type="submission" date="2020-08" db="EMBL/GenBank/DDBJ databases">
        <title>Food and environmental bacterial isolates.</title>
        <authorList>
            <person name="Richter L."/>
            <person name="Du Plessis E.M."/>
            <person name="Duvenage S."/>
            <person name="Allam M."/>
            <person name="Korsten L."/>
        </authorList>
    </citation>
    <scope>NUCLEOTIDE SEQUENCE</scope>
    <source>
        <strain evidence="3">UPMP2127</strain>
    </source>
</reference>
<accession>A0AAW3WSU8</accession>
<dbReference type="InterPro" id="IPR040480">
    <property type="entry name" value="DnaT_DNA_bind"/>
</dbReference>